<evidence type="ECO:0000313" key="3">
    <source>
        <dbReference type="Proteomes" id="UP000694865"/>
    </source>
</evidence>
<dbReference type="PANTHER" id="PTHR31102:SF1">
    <property type="entry name" value="CATION_H+ EXCHANGER DOMAIN-CONTAINING PROTEIN"/>
    <property type="match status" value="1"/>
</dbReference>
<dbReference type="RefSeq" id="XP_006825815.1">
    <property type="nucleotide sequence ID" value="XM_006825752.1"/>
</dbReference>
<keyword evidence="3" id="KW-1185">Reference proteome</keyword>
<dbReference type="Proteomes" id="UP000694865">
    <property type="component" value="Unplaced"/>
</dbReference>
<feature type="transmembrane region" description="Helical" evidence="2">
    <location>
        <begin position="59"/>
        <end position="80"/>
    </location>
</feature>
<keyword evidence="2" id="KW-0472">Membrane</keyword>
<dbReference type="GeneID" id="102803917"/>
<keyword evidence="2" id="KW-1133">Transmembrane helix</keyword>
<gene>
    <name evidence="4" type="primary">LOC102803917</name>
</gene>
<evidence type="ECO:0000256" key="2">
    <source>
        <dbReference type="SAM" id="Phobius"/>
    </source>
</evidence>
<name>A0ABM0N0M4_SACKO</name>
<accession>A0ABM0N0M4</accession>
<comment type="similarity">
    <text evidence="1">Belongs to the monovalent cation:proton antiporter 1 (CPA1) transporter (TC 2.A.36) family.</text>
</comment>
<organism evidence="3 4">
    <name type="scientific">Saccoglossus kowalevskii</name>
    <name type="common">Acorn worm</name>
    <dbReference type="NCBI Taxonomy" id="10224"/>
    <lineage>
        <taxon>Eukaryota</taxon>
        <taxon>Metazoa</taxon>
        <taxon>Hemichordata</taxon>
        <taxon>Enteropneusta</taxon>
        <taxon>Harrimaniidae</taxon>
        <taxon>Saccoglossus</taxon>
    </lineage>
</organism>
<dbReference type="PANTHER" id="PTHR31102">
    <property type="match status" value="1"/>
</dbReference>
<protein>
    <submittedName>
        <fullName evidence="4">Mitochondrial sodium/hydrogen exchanger 9B2-like</fullName>
    </submittedName>
</protein>
<reference evidence="4" key="1">
    <citation type="submission" date="2025-08" db="UniProtKB">
        <authorList>
            <consortium name="RefSeq"/>
        </authorList>
    </citation>
    <scope>IDENTIFICATION</scope>
    <source>
        <tissue evidence="4">Testes</tissue>
    </source>
</reference>
<keyword evidence="2" id="KW-0812">Transmembrane</keyword>
<dbReference type="InterPro" id="IPR051843">
    <property type="entry name" value="CPA1_transporter"/>
</dbReference>
<sequence>MLVSFLSVFRAGLNLKEKCFIPLAWLPKATVQAAIGSIALDTAREKGSSEEVIELGKQILTIAVLSIIITAPLGAAAIALSGPRLLNKTTSTSHKLVNQDVPSECASMLNKDTGV</sequence>
<evidence type="ECO:0000313" key="4">
    <source>
        <dbReference type="RefSeq" id="XP_006825815.1"/>
    </source>
</evidence>
<evidence type="ECO:0000256" key="1">
    <source>
        <dbReference type="ARBA" id="ARBA00007367"/>
    </source>
</evidence>
<proteinExistence type="inferred from homology"/>